<keyword evidence="1" id="KW-1133">Transmembrane helix</keyword>
<name>A0A8J7GLG3_9ACTN</name>
<evidence type="ECO:0000313" key="3">
    <source>
        <dbReference type="Proteomes" id="UP000622552"/>
    </source>
</evidence>
<keyword evidence="1" id="KW-0472">Membrane</keyword>
<dbReference type="RefSeq" id="WP_197005630.1">
    <property type="nucleotide sequence ID" value="NZ_BONS01000010.1"/>
</dbReference>
<evidence type="ECO:0000313" key="2">
    <source>
        <dbReference type="EMBL" id="MBG6138923.1"/>
    </source>
</evidence>
<keyword evidence="1" id="KW-0812">Transmembrane</keyword>
<comment type="caution">
    <text evidence="2">The sequence shown here is derived from an EMBL/GenBank/DDBJ whole genome shotgun (WGS) entry which is preliminary data.</text>
</comment>
<gene>
    <name evidence="2" type="ORF">IW245_005117</name>
</gene>
<dbReference type="Proteomes" id="UP000622552">
    <property type="component" value="Unassembled WGS sequence"/>
</dbReference>
<keyword evidence="3" id="KW-1185">Reference proteome</keyword>
<organism evidence="2 3">
    <name type="scientific">Longispora fulva</name>
    <dbReference type="NCBI Taxonomy" id="619741"/>
    <lineage>
        <taxon>Bacteria</taxon>
        <taxon>Bacillati</taxon>
        <taxon>Actinomycetota</taxon>
        <taxon>Actinomycetes</taxon>
        <taxon>Micromonosporales</taxon>
        <taxon>Micromonosporaceae</taxon>
        <taxon>Longispora</taxon>
    </lineage>
</organism>
<feature type="transmembrane region" description="Helical" evidence="1">
    <location>
        <begin position="38"/>
        <end position="58"/>
    </location>
</feature>
<dbReference type="EMBL" id="JADOUF010000001">
    <property type="protein sequence ID" value="MBG6138923.1"/>
    <property type="molecule type" value="Genomic_DNA"/>
</dbReference>
<reference evidence="2" key="1">
    <citation type="submission" date="2020-11" db="EMBL/GenBank/DDBJ databases">
        <title>Sequencing the genomes of 1000 actinobacteria strains.</title>
        <authorList>
            <person name="Klenk H.-P."/>
        </authorList>
    </citation>
    <scope>NUCLEOTIDE SEQUENCE</scope>
    <source>
        <strain evidence="2">DSM 45356</strain>
    </source>
</reference>
<protein>
    <submittedName>
        <fullName evidence="2">Uncharacterized protein</fullName>
    </submittedName>
</protein>
<accession>A0A8J7GLG3</accession>
<proteinExistence type="predicted"/>
<dbReference type="AlphaFoldDB" id="A0A8J7GLG3"/>
<sequence length="65" mass="6657">MRCPTCDTPLADTWTWCQNCAHSEVGIAPAALKPLRGLVIATCVGMAIAVAGGVLTAAQTSRTQG</sequence>
<evidence type="ECO:0000256" key="1">
    <source>
        <dbReference type="SAM" id="Phobius"/>
    </source>
</evidence>